<accession>A0ABR7SAE0</accession>
<organism evidence="8 9">
    <name type="scientific">Streptomyces polyasparticus</name>
    <dbReference type="NCBI Taxonomy" id="2767826"/>
    <lineage>
        <taxon>Bacteria</taxon>
        <taxon>Bacillati</taxon>
        <taxon>Actinomycetota</taxon>
        <taxon>Actinomycetes</taxon>
        <taxon>Kitasatosporales</taxon>
        <taxon>Streptomycetaceae</taxon>
        <taxon>Streptomyces</taxon>
    </lineage>
</organism>
<evidence type="ECO:0000256" key="3">
    <source>
        <dbReference type="ARBA" id="ARBA00022777"/>
    </source>
</evidence>
<evidence type="ECO:0000256" key="4">
    <source>
        <dbReference type="ARBA" id="ARBA00022840"/>
    </source>
</evidence>
<dbReference type="PROSITE" id="PS00108">
    <property type="entry name" value="PROTEIN_KINASE_ST"/>
    <property type="match status" value="1"/>
</dbReference>
<dbReference type="PROSITE" id="PS00107">
    <property type="entry name" value="PROTEIN_KINASE_ATP"/>
    <property type="match status" value="1"/>
</dbReference>
<reference evidence="8 9" key="1">
    <citation type="submission" date="2020-08" db="EMBL/GenBank/DDBJ databases">
        <title>Genemic of Streptomyces polyaspartic.</title>
        <authorList>
            <person name="Liu W."/>
        </authorList>
    </citation>
    <scope>NUCLEOTIDE SEQUENCE [LARGE SCALE GENOMIC DNA]</scope>
    <source>
        <strain evidence="8 9">TRM66268-LWL</strain>
    </source>
</reference>
<feature type="domain" description="Protein kinase" evidence="7">
    <location>
        <begin position="132"/>
        <end position="382"/>
    </location>
</feature>
<evidence type="ECO:0000256" key="2">
    <source>
        <dbReference type="ARBA" id="ARBA00022741"/>
    </source>
</evidence>
<dbReference type="Gene3D" id="3.30.200.20">
    <property type="entry name" value="Phosphorylase Kinase, domain 1"/>
    <property type="match status" value="1"/>
</dbReference>
<dbReference type="RefSeq" id="WP_187812238.1">
    <property type="nucleotide sequence ID" value="NZ_JACTVJ010000003.1"/>
</dbReference>
<dbReference type="Gene3D" id="1.10.510.10">
    <property type="entry name" value="Transferase(Phosphotransferase) domain 1"/>
    <property type="match status" value="1"/>
</dbReference>
<dbReference type="PANTHER" id="PTHR43289:SF34">
    <property type="entry name" value="SERINE_THREONINE-PROTEIN KINASE YBDM-RELATED"/>
    <property type="match status" value="1"/>
</dbReference>
<dbReference type="CDD" id="cd14014">
    <property type="entry name" value="STKc_PknB_like"/>
    <property type="match status" value="1"/>
</dbReference>
<dbReference type="Pfam" id="PF00069">
    <property type="entry name" value="Pkinase"/>
    <property type="match status" value="1"/>
</dbReference>
<dbReference type="InterPro" id="IPR011009">
    <property type="entry name" value="Kinase-like_dom_sf"/>
</dbReference>
<evidence type="ECO:0000256" key="6">
    <source>
        <dbReference type="SAM" id="MobiDB-lite"/>
    </source>
</evidence>
<feature type="region of interest" description="Disordered" evidence="6">
    <location>
        <begin position="445"/>
        <end position="471"/>
    </location>
</feature>
<protein>
    <submittedName>
        <fullName evidence="8">PQQ-binding-like beta-propeller repeat protein</fullName>
    </submittedName>
</protein>
<dbReference type="Gene3D" id="2.130.10.10">
    <property type="entry name" value="YVTN repeat-like/Quinoprotein amine dehydrogenase"/>
    <property type="match status" value="1"/>
</dbReference>
<dbReference type="InterPro" id="IPR017441">
    <property type="entry name" value="Protein_kinase_ATP_BS"/>
</dbReference>
<dbReference type="SUPFAM" id="SSF50998">
    <property type="entry name" value="Quinoprotein alcohol dehydrogenase-like"/>
    <property type="match status" value="1"/>
</dbReference>
<keyword evidence="4 5" id="KW-0067">ATP-binding</keyword>
<dbReference type="InterPro" id="IPR015943">
    <property type="entry name" value="WD40/YVTN_repeat-like_dom_sf"/>
</dbReference>
<dbReference type="InterPro" id="IPR000719">
    <property type="entry name" value="Prot_kinase_dom"/>
</dbReference>
<feature type="binding site" evidence="5">
    <location>
        <position position="160"/>
    </location>
    <ligand>
        <name>ATP</name>
        <dbReference type="ChEBI" id="CHEBI:30616"/>
    </ligand>
</feature>
<feature type="compositionally biased region" description="Basic and acidic residues" evidence="6">
    <location>
        <begin position="1"/>
        <end position="44"/>
    </location>
</feature>
<feature type="region of interest" description="Disordered" evidence="6">
    <location>
        <begin position="278"/>
        <end position="303"/>
    </location>
</feature>
<evidence type="ECO:0000313" key="8">
    <source>
        <dbReference type="EMBL" id="MBC9711730.1"/>
    </source>
</evidence>
<proteinExistence type="predicted"/>
<keyword evidence="1" id="KW-0808">Transferase</keyword>
<keyword evidence="2 5" id="KW-0547">Nucleotide-binding</keyword>
<dbReference type="Gene3D" id="2.40.128.630">
    <property type="match status" value="1"/>
</dbReference>
<dbReference type="InterPro" id="IPR002372">
    <property type="entry name" value="PQQ_rpt_dom"/>
</dbReference>
<sequence>MTDEERGRGGADAPEDGREPEDGRVPEDGQPEDARTPEDARPVEDVPTPEPDQRTRKLRPSRSSGGGPQRPAAGPASPITPTPTPARTEPLAAPPARTEPLAPLTPADPEAIAGHTLLARLTPADPEAIAGHTLLARLGAGGMGTVYLARTATGRTVALKTLRPEHARDASLRQRFGAEIRAAHRLGGAGYFPAFVDEGEDWFATAYVLGPSLAEAVTAYGPWPEAAVRALAARLADALGELHEAGYVHRDLKPSNVLITPAGPRLIDLGVAHLRGAAQEPGARPGTPAYMAPERASGESQGDESADVYALGALLVFAATGRPPHGEGEAADVLYRITHEQPHLDAVPDTLRTLTAACLARDPAARPTPAAVREQAAATGWFGDRLPPAVLADIGARTEAAGSIGVRRHTADPRSEARPTRRALLAGAGALAVAAAGGATWWLAKDDGGAPDTPAKGPARKPTRDPGGAPRPLWTFRGELGDKGFVTAYPFGDIVVATGEAEGSLIGLDARTGAERWSVTEGIGLGPAPCAGACVQPTAEPDGRLAVVEAADGRTWMTGPLDLDMTRMLTPFAGFDERAVYLIGHRPGAASTGRPQDVDRFLVAYDVKARKVRWRRQLARSPIVLEPMVGDKRIGVLLETDAVTAYRMDDGRAVWRRELATEGTFISTETGAARRGIAADHRTVVVSGRGLLVLELATGRTVWSLDPEEAEEGMTDKQKGRTLYGTALIEGDEIYLSFLNREMWVIQRNKRKRARKEGSWRWQSTVRLAPPPAAAPVAAGGLLFPPVSPDVDVAAVAVDRRTMKTVWTYTIPDEPQDTSAVTRYAAEKNRLYITRGRTLTVLPVDAG</sequence>
<evidence type="ECO:0000256" key="1">
    <source>
        <dbReference type="ARBA" id="ARBA00022679"/>
    </source>
</evidence>
<feature type="compositionally biased region" description="Low complexity" evidence="6">
    <location>
        <begin position="85"/>
        <end position="107"/>
    </location>
</feature>
<dbReference type="SMART" id="SM00220">
    <property type="entry name" value="S_TKc"/>
    <property type="match status" value="1"/>
</dbReference>
<feature type="region of interest" description="Disordered" evidence="6">
    <location>
        <begin position="1"/>
        <end position="108"/>
    </location>
</feature>
<dbReference type="Pfam" id="PF13360">
    <property type="entry name" value="PQQ_2"/>
    <property type="match status" value="1"/>
</dbReference>
<dbReference type="Proteomes" id="UP000642284">
    <property type="component" value="Unassembled WGS sequence"/>
</dbReference>
<evidence type="ECO:0000313" key="9">
    <source>
        <dbReference type="Proteomes" id="UP000642284"/>
    </source>
</evidence>
<name>A0ABR7SAE0_9ACTN</name>
<dbReference type="PANTHER" id="PTHR43289">
    <property type="entry name" value="MITOGEN-ACTIVATED PROTEIN KINASE KINASE KINASE 20-RELATED"/>
    <property type="match status" value="1"/>
</dbReference>
<dbReference type="PROSITE" id="PS50011">
    <property type="entry name" value="PROTEIN_KINASE_DOM"/>
    <property type="match status" value="1"/>
</dbReference>
<evidence type="ECO:0000259" key="7">
    <source>
        <dbReference type="PROSITE" id="PS50011"/>
    </source>
</evidence>
<evidence type="ECO:0000256" key="5">
    <source>
        <dbReference type="PROSITE-ProRule" id="PRU10141"/>
    </source>
</evidence>
<gene>
    <name evidence="8" type="ORF">H9Y04_03995</name>
</gene>
<comment type="caution">
    <text evidence="8">The sequence shown here is derived from an EMBL/GenBank/DDBJ whole genome shotgun (WGS) entry which is preliminary data.</text>
</comment>
<dbReference type="EMBL" id="JACTVJ010000003">
    <property type="protein sequence ID" value="MBC9711730.1"/>
    <property type="molecule type" value="Genomic_DNA"/>
</dbReference>
<keyword evidence="9" id="KW-1185">Reference proteome</keyword>
<keyword evidence="3" id="KW-0418">Kinase</keyword>
<dbReference type="InterPro" id="IPR008271">
    <property type="entry name" value="Ser/Thr_kinase_AS"/>
</dbReference>
<dbReference type="InterPro" id="IPR011047">
    <property type="entry name" value="Quinoprotein_ADH-like_sf"/>
</dbReference>
<dbReference type="SUPFAM" id="SSF56112">
    <property type="entry name" value="Protein kinase-like (PK-like)"/>
    <property type="match status" value="1"/>
</dbReference>